<evidence type="ECO:0000313" key="2">
    <source>
        <dbReference type="WBParaSite" id="RSKR_0000322700.1"/>
    </source>
</evidence>
<reference evidence="2" key="1">
    <citation type="submission" date="2016-11" db="UniProtKB">
        <authorList>
            <consortium name="WormBaseParasite"/>
        </authorList>
    </citation>
    <scope>IDENTIFICATION</scope>
    <source>
        <strain evidence="2">KR3021</strain>
    </source>
</reference>
<sequence>MSEKVLFANNRPAQETTRGFLYEFRAGRSTIQDAGGPGNIKKVVAEPAKGLIIIKQSSDKLIHFCWKNRDLNAIVDDFIVFPGDTEFCRVTECTDGRVFMLKFKSNSDRRLYWLQDTRTHKDEEILEKVNDYLNKPVEERASTREAASRRTGLPIAALSDSKSSGDQSDVISSLDQTQLIQLLQLMNGSSKDELISGGNAQNLFEALGVSGDGNSETRESTPGQRRVPRTDRPANPTETSKIRLEDILAFPNVIDTVTSNSQALLPHLPSGESVKADATELRTTLNSQAYKNVVSQFGSALKSGQASQILKQFDLSNESIEAAQTGDIGKFAESLTKAEAKPSTTTQGTTSTQNTEEDDSCIKEPEAKKACPNPEDMDLD</sequence>
<dbReference type="Proteomes" id="UP000095286">
    <property type="component" value="Unplaced"/>
</dbReference>
<evidence type="ECO:0000313" key="1">
    <source>
        <dbReference type="Proteomes" id="UP000095286"/>
    </source>
</evidence>
<dbReference type="WBParaSite" id="RSKR_0000322700.1">
    <property type="protein sequence ID" value="RSKR_0000322700.1"/>
    <property type="gene ID" value="RSKR_0000322700"/>
</dbReference>
<organism evidence="1 2">
    <name type="scientific">Rhabditophanes sp. KR3021</name>
    <dbReference type="NCBI Taxonomy" id="114890"/>
    <lineage>
        <taxon>Eukaryota</taxon>
        <taxon>Metazoa</taxon>
        <taxon>Ecdysozoa</taxon>
        <taxon>Nematoda</taxon>
        <taxon>Chromadorea</taxon>
        <taxon>Rhabditida</taxon>
        <taxon>Tylenchina</taxon>
        <taxon>Panagrolaimomorpha</taxon>
        <taxon>Strongyloidoidea</taxon>
        <taxon>Alloionematidae</taxon>
        <taxon>Rhabditophanes</taxon>
    </lineage>
</organism>
<proteinExistence type="predicted"/>
<protein>
    <submittedName>
        <fullName evidence="2">RPN13_C domain-containing protein</fullName>
    </submittedName>
</protein>
<name>A0AC35TR60_9BILA</name>
<accession>A0AC35TR60</accession>